<dbReference type="Ensembl" id="ENSCINT00000024743.2">
    <property type="protein sequence ID" value="ENSCINP00000024497.2"/>
    <property type="gene ID" value="ENSCING00000013305.2"/>
</dbReference>
<reference evidence="2" key="4">
    <citation type="submission" date="2025-09" db="UniProtKB">
        <authorList>
            <consortium name="Ensembl"/>
        </authorList>
    </citation>
    <scope>IDENTIFICATION</scope>
</reference>
<name>F7B3B5_CIOIN</name>
<keyword evidence="3" id="KW-1185">Reference proteome</keyword>
<dbReference type="RefSeq" id="XP_002127076.1">
    <property type="nucleotide sequence ID" value="XM_002127040.5"/>
</dbReference>
<dbReference type="HOGENOM" id="CLU_2037231_0_0_1"/>
<sequence length="122" mass="13386">MNACKILARCRGLTRNSTLVTRNLVSRSNTNQIVQRRLLMTSLETGGVVPAKPLKRIGLNMKVPAFGMFCLTMFGTAAVFKYDEKIANTLGVDWNMSLVACTLQTIVGYLLLTVTFSATLPI</sequence>
<dbReference type="EMBL" id="EAAA01002621">
    <property type="status" value="NOT_ANNOTATED_CDS"/>
    <property type="molecule type" value="Genomic_DNA"/>
</dbReference>
<dbReference type="InParanoid" id="F7B3B5"/>
<reference evidence="2" key="2">
    <citation type="journal article" date="2008" name="Genome Biol.">
        <title>Improved genome assembly and evidence-based global gene model set for the chordate Ciona intestinalis: new insight into intron and operon populations.</title>
        <authorList>
            <person name="Satou Y."/>
            <person name="Mineta K."/>
            <person name="Ogasawara M."/>
            <person name="Sasakura Y."/>
            <person name="Shoguchi E."/>
            <person name="Ueno K."/>
            <person name="Yamada L."/>
            <person name="Matsumoto J."/>
            <person name="Wasserscheid J."/>
            <person name="Dewar K."/>
            <person name="Wiley G.B."/>
            <person name="Macmil S.L."/>
            <person name="Roe B.A."/>
            <person name="Zeller R.W."/>
            <person name="Hastings K.E."/>
            <person name="Lemaire P."/>
            <person name="Lindquist E."/>
            <person name="Endo T."/>
            <person name="Hotta K."/>
            <person name="Inaba K."/>
        </authorList>
    </citation>
    <scope>NUCLEOTIDE SEQUENCE [LARGE SCALE GENOMIC DNA]</scope>
    <source>
        <strain evidence="2">wild type</strain>
    </source>
</reference>
<keyword evidence="1" id="KW-1133">Transmembrane helix</keyword>
<evidence type="ECO:0000313" key="2">
    <source>
        <dbReference type="Ensembl" id="ENSCINP00000024497.2"/>
    </source>
</evidence>
<protein>
    <submittedName>
        <fullName evidence="2">Uncharacterized LOC100182349</fullName>
    </submittedName>
</protein>
<gene>
    <name evidence="2" type="primary">LOC100182349</name>
</gene>
<reference evidence="2" key="3">
    <citation type="submission" date="2025-08" db="UniProtKB">
        <authorList>
            <consortium name="Ensembl"/>
        </authorList>
    </citation>
    <scope>IDENTIFICATION</scope>
</reference>
<evidence type="ECO:0000313" key="3">
    <source>
        <dbReference type="Proteomes" id="UP000008144"/>
    </source>
</evidence>
<reference evidence="3" key="1">
    <citation type="journal article" date="2002" name="Science">
        <title>The draft genome of Ciona intestinalis: insights into chordate and vertebrate origins.</title>
        <authorList>
            <person name="Dehal P."/>
            <person name="Satou Y."/>
            <person name="Campbell R.K."/>
            <person name="Chapman J."/>
            <person name="Degnan B."/>
            <person name="De Tomaso A."/>
            <person name="Davidson B."/>
            <person name="Di Gregorio A."/>
            <person name="Gelpke M."/>
            <person name="Goodstein D.M."/>
            <person name="Harafuji N."/>
            <person name="Hastings K.E."/>
            <person name="Ho I."/>
            <person name="Hotta K."/>
            <person name="Huang W."/>
            <person name="Kawashima T."/>
            <person name="Lemaire P."/>
            <person name="Martinez D."/>
            <person name="Meinertzhagen I.A."/>
            <person name="Necula S."/>
            <person name="Nonaka M."/>
            <person name="Putnam N."/>
            <person name="Rash S."/>
            <person name="Saiga H."/>
            <person name="Satake M."/>
            <person name="Terry A."/>
            <person name="Yamada L."/>
            <person name="Wang H.G."/>
            <person name="Awazu S."/>
            <person name="Azumi K."/>
            <person name="Boore J."/>
            <person name="Branno M."/>
            <person name="Chin-Bow S."/>
            <person name="DeSantis R."/>
            <person name="Doyle S."/>
            <person name="Francino P."/>
            <person name="Keys D.N."/>
            <person name="Haga S."/>
            <person name="Hayashi H."/>
            <person name="Hino K."/>
            <person name="Imai K.S."/>
            <person name="Inaba K."/>
            <person name="Kano S."/>
            <person name="Kobayashi K."/>
            <person name="Kobayashi M."/>
            <person name="Lee B.I."/>
            <person name="Makabe K.W."/>
            <person name="Manohar C."/>
            <person name="Matassi G."/>
            <person name="Medina M."/>
            <person name="Mochizuki Y."/>
            <person name="Mount S."/>
            <person name="Morishita T."/>
            <person name="Miura S."/>
            <person name="Nakayama A."/>
            <person name="Nishizaka S."/>
            <person name="Nomoto H."/>
            <person name="Ohta F."/>
            <person name="Oishi K."/>
            <person name="Rigoutsos I."/>
            <person name="Sano M."/>
            <person name="Sasaki A."/>
            <person name="Sasakura Y."/>
            <person name="Shoguchi E."/>
            <person name="Shin-i T."/>
            <person name="Spagnuolo A."/>
            <person name="Stainier D."/>
            <person name="Suzuki M.M."/>
            <person name="Tassy O."/>
            <person name="Takatori N."/>
            <person name="Tokuoka M."/>
            <person name="Yagi K."/>
            <person name="Yoshizaki F."/>
            <person name="Wada S."/>
            <person name="Zhang C."/>
            <person name="Hyatt P.D."/>
            <person name="Larimer F."/>
            <person name="Detter C."/>
            <person name="Doggett N."/>
            <person name="Glavina T."/>
            <person name="Hawkins T."/>
            <person name="Richardson P."/>
            <person name="Lucas S."/>
            <person name="Kohara Y."/>
            <person name="Levine M."/>
            <person name="Satoh N."/>
            <person name="Rokhsar D.S."/>
        </authorList>
    </citation>
    <scope>NUCLEOTIDE SEQUENCE [LARGE SCALE GENOMIC DNA]</scope>
</reference>
<dbReference type="KEGG" id="cin:100182349"/>
<dbReference type="AlphaFoldDB" id="F7B3B5"/>
<dbReference type="GeneTree" id="ENSGT00390000010764"/>
<accession>A0A1W2WG58</accession>
<dbReference type="OMA" id="GVDWNMS"/>
<keyword evidence="1" id="KW-0472">Membrane</keyword>
<dbReference type="GeneID" id="100182349"/>
<evidence type="ECO:0000256" key="1">
    <source>
        <dbReference type="SAM" id="Phobius"/>
    </source>
</evidence>
<keyword evidence="1" id="KW-0812">Transmembrane</keyword>
<dbReference type="Proteomes" id="UP000008144">
    <property type="component" value="Chromosome 8"/>
</dbReference>
<accession>F7B3B5</accession>
<proteinExistence type="predicted"/>
<feature type="transmembrane region" description="Helical" evidence="1">
    <location>
        <begin position="94"/>
        <end position="120"/>
    </location>
</feature>
<organism evidence="2 3">
    <name type="scientific">Ciona intestinalis</name>
    <name type="common">Transparent sea squirt</name>
    <name type="synonym">Ascidia intestinalis</name>
    <dbReference type="NCBI Taxonomy" id="7719"/>
    <lineage>
        <taxon>Eukaryota</taxon>
        <taxon>Metazoa</taxon>
        <taxon>Chordata</taxon>
        <taxon>Tunicata</taxon>
        <taxon>Ascidiacea</taxon>
        <taxon>Phlebobranchia</taxon>
        <taxon>Cionidae</taxon>
        <taxon>Ciona</taxon>
    </lineage>
</organism>
<feature type="transmembrane region" description="Helical" evidence="1">
    <location>
        <begin position="63"/>
        <end position="82"/>
    </location>
</feature>